<reference evidence="1" key="1">
    <citation type="submission" date="2020-09" db="EMBL/GenBank/DDBJ databases">
        <title>Iningainema tapete sp. nov. (Scytonemataceae, Cyanobacteria) from greenhouses in central Florida (USA) produces two types of nodularin with biosynthetic potential for microcystin-LR and anabaenopeptins.</title>
        <authorList>
            <person name="Berthold D.E."/>
            <person name="Lefler F.W."/>
            <person name="Huang I.-S."/>
            <person name="Abdulla H."/>
            <person name="Zimba P.V."/>
            <person name="Laughinghouse H.D. IV."/>
        </authorList>
    </citation>
    <scope>NUCLEOTIDE SEQUENCE</scope>
    <source>
        <strain evidence="1">BLCCT55</strain>
    </source>
</reference>
<name>A0A8J6XPC9_9CYAN</name>
<organism evidence="1 2">
    <name type="scientific">Iningainema tapete BLCC-T55</name>
    <dbReference type="NCBI Taxonomy" id="2748662"/>
    <lineage>
        <taxon>Bacteria</taxon>
        <taxon>Bacillati</taxon>
        <taxon>Cyanobacteriota</taxon>
        <taxon>Cyanophyceae</taxon>
        <taxon>Nostocales</taxon>
        <taxon>Scytonemataceae</taxon>
        <taxon>Iningainema tapete</taxon>
    </lineage>
</organism>
<protein>
    <submittedName>
        <fullName evidence="1">Uncharacterized protein</fullName>
    </submittedName>
</protein>
<evidence type="ECO:0000313" key="2">
    <source>
        <dbReference type="Proteomes" id="UP000629098"/>
    </source>
</evidence>
<accession>A0A8J6XPC9</accession>
<keyword evidence="2" id="KW-1185">Reference proteome</keyword>
<dbReference type="Proteomes" id="UP000629098">
    <property type="component" value="Unassembled WGS sequence"/>
</dbReference>
<evidence type="ECO:0000313" key="1">
    <source>
        <dbReference type="EMBL" id="MBD2778868.1"/>
    </source>
</evidence>
<dbReference type="AlphaFoldDB" id="A0A8J6XPC9"/>
<gene>
    <name evidence="1" type="ORF">ICL16_44205</name>
</gene>
<sequence>MSFDDKCRKKEVQILRAYEQLHQFLAVANPNLVAVFADNLDQASVEQFEAIAKTIQALRPIRAEKR</sequence>
<proteinExistence type="predicted"/>
<dbReference type="EMBL" id="JACXAE010000134">
    <property type="protein sequence ID" value="MBD2778868.1"/>
    <property type="molecule type" value="Genomic_DNA"/>
</dbReference>
<dbReference type="RefSeq" id="WP_190839043.1">
    <property type="nucleotide sequence ID" value="NZ_CAWPPI010000134.1"/>
</dbReference>
<comment type="caution">
    <text evidence="1">The sequence shown here is derived from an EMBL/GenBank/DDBJ whole genome shotgun (WGS) entry which is preliminary data.</text>
</comment>